<keyword evidence="3 12" id="KW-0949">S-adenosyl-L-methionine</keyword>
<comment type="function">
    <text evidence="12">Catalyzes the cyclization of GTP to (8S)-3',8-cyclo-7,8-dihydroguanosine 5'-triphosphate.</text>
</comment>
<evidence type="ECO:0000256" key="12">
    <source>
        <dbReference type="HAMAP-Rule" id="MF_01225"/>
    </source>
</evidence>
<evidence type="ECO:0000313" key="15">
    <source>
        <dbReference type="EMBL" id="RED15507.1"/>
    </source>
</evidence>
<evidence type="ECO:0000256" key="7">
    <source>
        <dbReference type="ARBA" id="ARBA00023014"/>
    </source>
</evidence>
<dbReference type="SUPFAM" id="SSF102114">
    <property type="entry name" value="Radical SAM enzymes"/>
    <property type="match status" value="1"/>
</dbReference>
<evidence type="ECO:0000256" key="8">
    <source>
        <dbReference type="ARBA" id="ARBA00023134"/>
    </source>
</evidence>
<comment type="cofactor">
    <cofactor evidence="12">
        <name>[4Fe-4S] cluster</name>
        <dbReference type="ChEBI" id="CHEBI:49883"/>
    </cofactor>
    <text evidence="12">Binds 2 [4Fe-4S] clusters. Binds 1 [4Fe-4S] cluster coordinated with 3 cysteines and an exchangeable S-adenosyl-L-methionine and 1 [4Fe-4S] cluster coordinated with 3 cysteines and the GTP-derived substrate.</text>
</comment>
<comment type="similarity">
    <text evidence="12">Belongs to the radical SAM superfamily. MoaA family.</text>
</comment>
<dbReference type="InterPro" id="IPR000385">
    <property type="entry name" value="MoaA_NifB_PqqE_Fe-S-bd_CS"/>
</dbReference>
<dbReference type="InterPro" id="IPR013785">
    <property type="entry name" value="Aldolase_TIM"/>
</dbReference>
<comment type="caution">
    <text evidence="15">The sequence shown here is derived from an EMBL/GenBank/DDBJ whole genome shotgun (WGS) entry which is preliminary data.</text>
</comment>
<evidence type="ECO:0000256" key="5">
    <source>
        <dbReference type="ARBA" id="ARBA00022741"/>
    </source>
</evidence>
<evidence type="ECO:0000259" key="14">
    <source>
        <dbReference type="PROSITE" id="PS51918"/>
    </source>
</evidence>
<dbReference type="CDD" id="cd01335">
    <property type="entry name" value="Radical_SAM"/>
    <property type="match status" value="1"/>
</dbReference>
<gene>
    <name evidence="12" type="primary">moaA</name>
    <name evidence="15" type="ORF">DFR46_0502</name>
</gene>
<dbReference type="InterPro" id="IPR013483">
    <property type="entry name" value="MoaA"/>
</dbReference>
<dbReference type="SFLD" id="SFLDG01386">
    <property type="entry name" value="main_SPASM_domain-containing"/>
    <property type="match status" value="1"/>
</dbReference>
<dbReference type="UniPathway" id="UPA00344"/>
<keyword evidence="7 12" id="KW-0411">Iron-sulfur</keyword>
<dbReference type="InterPro" id="IPR010505">
    <property type="entry name" value="MoaA_twitch"/>
</dbReference>
<dbReference type="Pfam" id="PF06463">
    <property type="entry name" value="Mob_synth_C"/>
    <property type="match status" value="1"/>
</dbReference>
<dbReference type="CDD" id="cd21117">
    <property type="entry name" value="Twitch_MoaA"/>
    <property type="match status" value="1"/>
</dbReference>
<evidence type="ECO:0000256" key="13">
    <source>
        <dbReference type="SAM" id="MobiDB-lite"/>
    </source>
</evidence>
<feature type="domain" description="Radical SAM core" evidence="14">
    <location>
        <begin position="15"/>
        <end position="233"/>
    </location>
</feature>
<keyword evidence="2 12" id="KW-0004">4Fe-4S</keyword>
<dbReference type="GO" id="GO:1904047">
    <property type="term" value="F:S-adenosyl-L-methionine binding"/>
    <property type="evidence" value="ECO:0007669"/>
    <property type="project" value="UniProtKB-UniRule"/>
</dbReference>
<dbReference type="InterPro" id="IPR040064">
    <property type="entry name" value="MoaA-like"/>
</dbReference>
<feature type="binding site" evidence="12">
    <location>
        <position position="31"/>
    </location>
    <ligand>
        <name>[4Fe-4S] cluster</name>
        <dbReference type="ChEBI" id="CHEBI:49883"/>
        <label>1</label>
        <note>4Fe-4S-S-AdoMet</note>
    </ligand>
</feature>
<dbReference type="PROSITE" id="PS01305">
    <property type="entry name" value="MOAA_NIFB_PQQE"/>
    <property type="match status" value="1"/>
</dbReference>
<dbReference type="PROSITE" id="PS51918">
    <property type="entry name" value="RADICAL_SAM"/>
    <property type="match status" value="1"/>
</dbReference>
<feature type="binding site" evidence="12">
    <location>
        <position position="37"/>
    </location>
    <ligand>
        <name>S-adenosyl-L-methionine</name>
        <dbReference type="ChEBI" id="CHEBI:59789"/>
    </ligand>
</feature>
<feature type="region of interest" description="Disordered" evidence="13">
    <location>
        <begin position="318"/>
        <end position="339"/>
    </location>
</feature>
<dbReference type="GO" id="GO:0061799">
    <property type="term" value="F:cyclic pyranopterin monophosphate synthase activity"/>
    <property type="evidence" value="ECO:0007669"/>
    <property type="project" value="TreeGrafter"/>
</dbReference>
<dbReference type="PANTHER" id="PTHR22960">
    <property type="entry name" value="MOLYBDOPTERIN COFACTOR SYNTHESIS PROTEIN A"/>
    <property type="match status" value="1"/>
</dbReference>
<dbReference type="AlphaFoldDB" id="A0A3D9FD70"/>
<feature type="binding site" evidence="12">
    <location>
        <position position="264"/>
    </location>
    <ligand>
        <name>[4Fe-4S] cluster</name>
        <dbReference type="ChEBI" id="CHEBI:49883"/>
        <label>2</label>
        <note>4Fe-4S-substrate</note>
    </ligand>
</feature>
<feature type="binding site" evidence="12">
    <location>
        <position position="73"/>
    </location>
    <ligand>
        <name>GTP</name>
        <dbReference type="ChEBI" id="CHEBI:37565"/>
    </ligand>
</feature>
<comment type="pathway">
    <text evidence="12">Cofactor biosynthesis; molybdopterin biosynthesis.</text>
</comment>
<feature type="binding site" evidence="12">
    <location>
        <position position="107"/>
    </location>
    <ligand>
        <name>GTP</name>
        <dbReference type="ChEBI" id="CHEBI:37565"/>
    </ligand>
</feature>
<protein>
    <recommendedName>
        <fullName evidence="1 12">GTP 3',8-cyclase</fullName>
        <ecNumber evidence="1 12">4.1.99.22</ecNumber>
    </recommendedName>
    <alternativeName>
        <fullName evidence="12">Molybdenum cofactor biosynthesis protein A</fullName>
    </alternativeName>
</protein>
<evidence type="ECO:0000256" key="6">
    <source>
        <dbReference type="ARBA" id="ARBA00023004"/>
    </source>
</evidence>
<sequence>MAPTPTAPARPLTDGYGRRISYLRISVTDRCDLRCRYCMSEKMQFLPRRDILSFEEIDMIASAFVARGVRRIRLSGGEPLVRKGVVDLAHRLGRHLESGDLDELTMTSNATRLARHAEALVDAGIGRINVSLDTRDPETFRYITRWGELEKTLEGIAAAKAAGLEVKINMVALKGLNDDQIVPMMRWCASEGHGLTLIETMPLGRIDDDRHDRYLPLDAVQRDLEEQFQLVPLAERTGGPARYWKVEELGLKLGLITPLTNNFCDGCNRVRITVSGQIYMCLGHDDHLDLKTALRKGGTEALDRVLDRAMTLKPKQHDFSISGDSDTPSVARHMSVTGG</sequence>
<dbReference type="SMART" id="SM00729">
    <property type="entry name" value="Elp3"/>
    <property type="match status" value="1"/>
</dbReference>
<feature type="binding site" evidence="12">
    <location>
        <position position="267"/>
    </location>
    <ligand>
        <name>[4Fe-4S] cluster</name>
        <dbReference type="ChEBI" id="CHEBI:49883"/>
        <label>2</label>
        <note>4Fe-4S-substrate</note>
    </ligand>
</feature>
<comment type="catalytic activity">
    <reaction evidence="11 12">
        <text>GTP + AH2 + S-adenosyl-L-methionine = (8S)-3',8-cyclo-7,8-dihydroguanosine 5'-triphosphate + 5'-deoxyadenosine + L-methionine + A + H(+)</text>
        <dbReference type="Rhea" id="RHEA:49576"/>
        <dbReference type="ChEBI" id="CHEBI:13193"/>
        <dbReference type="ChEBI" id="CHEBI:15378"/>
        <dbReference type="ChEBI" id="CHEBI:17319"/>
        <dbReference type="ChEBI" id="CHEBI:17499"/>
        <dbReference type="ChEBI" id="CHEBI:37565"/>
        <dbReference type="ChEBI" id="CHEBI:57844"/>
        <dbReference type="ChEBI" id="CHEBI:59789"/>
        <dbReference type="ChEBI" id="CHEBI:131766"/>
        <dbReference type="EC" id="4.1.99.22"/>
    </reaction>
</comment>
<keyword evidence="9 12" id="KW-0501">Molybdenum cofactor biosynthesis</keyword>
<feature type="binding site" evidence="12">
    <location>
        <position position="24"/>
    </location>
    <ligand>
        <name>GTP</name>
        <dbReference type="ChEBI" id="CHEBI:37565"/>
    </ligand>
</feature>
<dbReference type="InterPro" id="IPR050105">
    <property type="entry name" value="MoCo_biosynth_MoaA/MoaC"/>
</dbReference>
<evidence type="ECO:0000256" key="11">
    <source>
        <dbReference type="ARBA" id="ARBA00048697"/>
    </source>
</evidence>
<keyword evidence="8 12" id="KW-0342">GTP-binding</keyword>
<dbReference type="HAMAP" id="MF_01225_B">
    <property type="entry name" value="MoaA_B"/>
    <property type="match status" value="1"/>
</dbReference>
<evidence type="ECO:0000256" key="10">
    <source>
        <dbReference type="ARBA" id="ARBA00023239"/>
    </source>
</evidence>
<dbReference type="GO" id="GO:0005525">
    <property type="term" value="F:GTP binding"/>
    <property type="evidence" value="ECO:0007669"/>
    <property type="project" value="UniProtKB-UniRule"/>
</dbReference>
<feature type="binding site" evidence="12">
    <location>
        <position position="77"/>
    </location>
    <ligand>
        <name>S-adenosyl-L-methionine</name>
        <dbReference type="ChEBI" id="CHEBI:59789"/>
    </ligand>
</feature>
<keyword evidence="4 12" id="KW-0479">Metal-binding</keyword>
<feature type="binding site" evidence="12">
    <location>
        <position position="201"/>
    </location>
    <ligand>
        <name>S-adenosyl-L-methionine</name>
        <dbReference type="ChEBI" id="CHEBI:59789"/>
    </ligand>
</feature>
<dbReference type="Gene3D" id="3.20.20.70">
    <property type="entry name" value="Aldolase class I"/>
    <property type="match status" value="1"/>
</dbReference>
<evidence type="ECO:0000256" key="2">
    <source>
        <dbReference type="ARBA" id="ARBA00022485"/>
    </source>
</evidence>
<keyword evidence="16" id="KW-1185">Reference proteome</keyword>
<dbReference type="SFLD" id="SFLDG01067">
    <property type="entry name" value="SPASM/twitch_domain_containing"/>
    <property type="match status" value="1"/>
</dbReference>
<feature type="binding site" evidence="12">
    <location>
        <position position="131"/>
    </location>
    <ligand>
        <name>S-adenosyl-L-methionine</name>
        <dbReference type="ChEBI" id="CHEBI:59789"/>
    </ligand>
</feature>
<proteinExistence type="inferred from homology"/>
<dbReference type="GO" id="GO:0006777">
    <property type="term" value="P:Mo-molybdopterin cofactor biosynthetic process"/>
    <property type="evidence" value="ECO:0007669"/>
    <property type="project" value="UniProtKB-UniRule"/>
</dbReference>
<comment type="subunit">
    <text evidence="12">Monomer and homodimer.</text>
</comment>
<accession>A0A3D9FD70</accession>
<dbReference type="EC" id="4.1.99.22" evidence="1 12"/>
<evidence type="ECO:0000313" key="16">
    <source>
        <dbReference type="Proteomes" id="UP000256310"/>
    </source>
</evidence>
<dbReference type="SFLD" id="SFLDG01383">
    <property type="entry name" value="cyclic_pyranopterin_phosphate"/>
    <property type="match status" value="1"/>
</dbReference>
<name>A0A3D9FD70_9SPHN</name>
<reference evidence="15 16" key="1">
    <citation type="submission" date="2018-07" db="EMBL/GenBank/DDBJ databases">
        <title>Genomic Encyclopedia of Type Strains, Phase IV (KMG-IV): sequencing the most valuable type-strain genomes for metagenomic binning, comparative biology and taxonomic classification.</title>
        <authorList>
            <person name="Goeker M."/>
        </authorList>
    </citation>
    <scope>NUCLEOTIDE SEQUENCE [LARGE SCALE GENOMIC DNA]</scope>
    <source>
        <strain evidence="15 16">DSM 26725</strain>
    </source>
</reference>
<feature type="binding site" evidence="12">
    <location>
        <position position="281"/>
    </location>
    <ligand>
        <name>[4Fe-4S] cluster</name>
        <dbReference type="ChEBI" id="CHEBI:49883"/>
        <label>2</label>
        <note>4Fe-4S-substrate</note>
    </ligand>
</feature>
<dbReference type="SFLD" id="SFLDS00029">
    <property type="entry name" value="Radical_SAM"/>
    <property type="match status" value="1"/>
</dbReference>
<keyword evidence="6 12" id="KW-0408">Iron</keyword>
<dbReference type="GO" id="GO:0046872">
    <property type="term" value="F:metal ion binding"/>
    <property type="evidence" value="ECO:0007669"/>
    <property type="project" value="UniProtKB-KW"/>
</dbReference>
<evidence type="ECO:0000256" key="3">
    <source>
        <dbReference type="ARBA" id="ARBA00022691"/>
    </source>
</evidence>
<dbReference type="GO" id="GO:0051539">
    <property type="term" value="F:4 iron, 4 sulfur cluster binding"/>
    <property type="evidence" value="ECO:0007669"/>
    <property type="project" value="UniProtKB-UniRule"/>
</dbReference>
<dbReference type="InterPro" id="IPR006638">
    <property type="entry name" value="Elp3/MiaA/NifB-like_rSAM"/>
</dbReference>
<organism evidence="15 16">
    <name type="scientific">Parasphingopyxis lamellibrachiae</name>
    <dbReference type="NCBI Taxonomy" id="680125"/>
    <lineage>
        <taxon>Bacteria</taxon>
        <taxon>Pseudomonadati</taxon>
        <taxon>Pseudomonadota</taxon>
        <taxon>Alphaproteobacteria</taxon>
        <taxon>Sphingomonadales</taxon>
        <taxon>Sphingomonadaceae</taxon>
        <taxon>Parasphingopyxis</taxon>
    </lineage>
</organism>
<feature type="binding site" evidence="12">
    <location>
        <position position="167"/>
    </location>
    <ligand>
        <name>GTP</name>
        <dbReference type="ChEBI" id="CHEBI:37565"/>
    </ligand>
</feature>
<dbReference type="InterPro" id="IPR058240">
    <property type="entry name" value="rSAM_sf"/>
</dbReference>
<evidence type="ECO:0000256" key="1">
    <source>
        <dbReference type="ARBA" id="ARBA00012167"/>
    </source>
</evidence>
<dbReference type="Pfam" id="PF04055">
    <property type="entry name" value="Radical_SAM"/>
    <property type="match status" value="1"/>
</dbReference>
<evidence type="ECO:0000256" key="4">
    <source>
        <dbReference type="ARBA" id="ARBA00022723"/>
    </source>
</evidence>
<dbReference type="PANTHER" id="PTHR22960:SF0">
    <property type="entry name" value="MOLYBDENUM COFACTOR BIOSYNTHESIS PROTEIN 1"/>
    <property type="match status" value="1"/>
</dbReference>
<dbReference type="NCBIfam" id="TIGR02666">
    <property type="entry name" value="moaA"/>
    <property type="match status" value="1"/>
</dbReference>
<dbReference type="GO" id="GO:0061798">
    <property type="term" value="F:GTP 3',8'-cyclase activity"/>
    <property type="evidence" value="ECO:0007669"/>
    <property type="project" value="UniProtKB-UniRule"/>
</dbReference>
<keyword evidence="10 12" id="KW-0456">Lyase</keyword>
<evidence type="ECO:0000256" key="9">
    <source>
        <dbReference type="ARBA" id="ARBA00023150"/>
    </source>
</evidence>
<dbReference type="Proteomes" id="UP000256310">
    <property type="component" value="Unassembled WGS sequence"/>
</dbReference>
<keyword evidence="5 12" id="KW-0547">Nucleotide-binding</keyword>
<feature type="binding site" evidence="12">
    <location>
        <position position="35"/>
    </location>
    <ligand>
        <name>[4Fe-4S] cluster</name>
        <dbReference type="ChEBI" id="CHEBI:49883"/>
        <label>1</label>
        <note>4Fe-4S-S-AdoMet</note>
    </ligand>
</feature>
<dbReference type="InterPro" id="IPR007197">
    <property type="entry name" value="rSAM"/>
</dbReference>
<feature type="binding site" evidence="12">
    <location>
        <position position="38"/>
    </location>
    <ligand>
        <name>[4Fe-4S] cluster</name>
        <dbReference type="ChEBI" id="CHEBI:49883"/>
        <label>1</label>
        <note>4Fe-4S-S-AdoMet</note>
    </ligand>
</feature>
<feature type="binding site" evidence="12">
    <location>
        <begin position="269"/>
        <end position="271"/>
    </location>
    <ligand>
        <name>GTP</name>
        <dbReference type="ChEBI" id="CHEBI:37565"/>
    </ligand>
</feature>
<dbReference type="EMBL" id="QRDP01000004">
    <property type="protein sequence ID" value="RED15507.1"/>
    <property type="molecule type" value="Genomic_DNA"/>
</dbReference>